<dbReference type="Gene3D" id="3.40.50.880">
    <property type="match status" value="1"/>
</dbReference>
<dbReference type="GO" id="GO:0005634">
    <property type="term" value="C:nucleus"/>
    <property type="evidence" value="ECO:0007669"/>
    <property type="project" value="TreeGrafter"/>
</dbReference>
<evidence type="ECO:0000313" key="4">
    <source>
        <dbReference type="Proteomes" id="UP000742024"/>
    </source>
</evidence>
<evidence type="ECO:0000313" key="2">
    <source>
        <dbReference type="EMBL" id="KAG5963811.1"/>
    </source>
</evidence>
<dbReference type="PANTHER" id="PTHR42695">
    <property type="entry name" value="GLUTAMINE AMIDOTRANSFERASE YLR126C-RELATED"/>
    <property type="match status" value="1"/>
</dbReference>
<dbReference type="SUPFAM" id="SSF52317">
    <property type="entry name" value="Class I glutamine amidotransferase-like"/>
    <property type="match status" value="1"/>
</dbReference>
<evidence type="ECO:0000313" key="5">
    <source>
        <dbReference type="Proteomes" id="UP000784919"/>
    </source>
</evidence>
<organism evidence="3 5">
    <name type="scientific">Claviceps arundinis</name>
    <dbReference type="NCBI Taxonomy" id="1623583"/>
    <lineage>
        <taxon>Eukaryota</taxon>
        <taxon>Fungi</taxon>
        <taxon>Dikarya</taxon>
        <taxon>Ascomycota</taxon>
        <taxon>Pezizomycotina</taxon>
        <taxon>Sordariomycetes</taxon>
        <taxon>Hypocreomycetidae</taxon>
        <taxon>Hypocreales</taxon>
        <taxon>Clavicipitaceae</taxon>
        <taxon>Claviceps</taxon>
    </lineage>
</organism>
<dbReference type="InterPro" id="IPR017926">
    <property type="entry name" value="GATASE"/>
</dbReference>
<dbReference type="Proteomes" id="UP000742024">
    <property type="component" value="Unassembled WGS sequence"/>
</dbReference>
<comment type="caution">
    <text evidence="3">The sequence shown here is derived from an EMBL/GenBank/DDBJ whole genome shotgun (WGS) entry which is preliminary data.</text>
</comment>
<dbReference type="CDD" id="cd01741">
    <property type="entry name" value="GATase1_1"/>
    <property type="match status" value="1"/>
</dbReference>
<dbReference type="EMBL" id="SRPR01000048">
    <property type="protein sequence ID" value="KAG5963811.1"/>
    <property type="molecule type" value="Genomic_DNA"/>
</dbReference>
<feature type="domain" description="Glutamine amidotransferase" evidence="1">
    <location>
        <begin position="72"/>
        <end position="205"/>
    </location>
</feature>
<dbReference type="OrthoDB" id="92161at2759"/>
<evidence type="ECO:0000259" key="1">
    <source>
        <dbReference type="Pfam" id="PF00117"/>
    </source>
</evidence>
<sequence>MAPPQPLRLAVLECDNAQPNTVCKYTNYTGVFTSLLDDAASSSPSPAPLSSLLTISTYNILNHPNTYPSLDDIDAILLTGSRHTAFDSHPWILKLLRFVTRALDTNRIKVVGICFGHQIIGRALGAGVEKSDKGWEVAVTEVELNDAGKEFFGKEKLRLHQMHRDIVNEFPKDAIPLGSNAFCQVQAMYKPGQYFSVQGHPEFTEDIISEILVNRHRAGIFDDAVYDVGIATAPNPHDGVVVGRAILKFICGEE</sequence>
<evidence type="ECO:0000313" key="3">
    <source>
        <dbReference type="EMBL" id="KAG5966259.1"/>
    </source>
</evidence>
<dbReference type="EMBL" id="SRPS01000138">
    <property type="protein sequence ID" value="KAG5966259.1"/>
    <property type="molecule type" value="Genomic_DNA"/>
</dbReference>
<dbReference type="Proteomes" id="UP000784919">
    <property type="component" value="Unassembled WGS sequence"/>
</dbReference>
<protein>
    <recommendedName>
        <fullName evidence="1">Glutamine amidotransferase domain-containing protein</fullName>
    </recommendedName>
</protein>
<dbReference type="InterPro" id="IPR029062">
    <property type="entry name" value="Class_I_gatase-like"/>
</dbReference>
<dbReference type="InterPro" id="IPR044992">
    <property type="entry name" value="ChyE-like"/>
</dbReference>
<dbReference type="Pfam" id="PF00117">
    <property type="entry name" value="GATase"/>
    <property type="match status" value="1"/>
</dbReference>
<keyword evidence="4" id="KW-1185">Reference proteome</keyword>
<proteinExistence type="predicted"/>
<accession>A0A9P7MS08</accession>
<dbReference type="PANTHER" id="PTHR42695:SF5">
    <property type="entry name" value="GLUTAMINE AMIDOTRANSFERASE YLR126C-RELATED"/>
    <property type="match status" value="1"/>
</dbReference>
<dbReference type="PROSITE" id="PS51273">
    <property type="entry name" value="GATASE_TYPE_1"/>
    <property type="match status" value="1"/>
</dbReference>
<dbReference type="AlphaFoldDB" id="A0A9P7MS08"/>
<reference evidence="3 4" key="1">
    <citation type="journal article" date="2020" name="bioRxiv">
        <title>Whole genome comparisons of ergot fungi reveals the divergence and evolution of species within the genus Claviceps are the result of varying mechanisms driving genome evolution and host range expansion.</title>
        <authorList>
            <person name="Wyka S.A."/>
            <person name="Mondo S.J."/>
            <person name="Liu M."/>
            <person name="Dettman J."/>
            <person name="Nalam V."/>
            <person name="Broders K.D."/>
        </authorList>
    </citation>
    <scope>NUCLEOTIDE SEQUENCE</scope>
    <source>
        <strain evidence="3">CCC 1102</strain>
        <strain evidence="2 4">LM583</strain>
    </source>
</reference>
<dbReference type="GO" id="GO:0005829">
    <property type="term" value="C:cytosol"/>
    <property type="evidence" value="ECO:0007669"/>
    <property type="project" value="TreeGrafter"/>
</dbReference>
<gene>
    <name evidence="3" type="ORF">E4U56_001368</name>
    <name evidence="2" type="ORF">E4U57_005860</name>
</gene>
<name>A0A9P7MS08_9HYPO</name>